<dbReference type="NCBIfam" id="TIGR02603">
    <property type="entry name" value="CxxCH_TIGR02603"/>
    <property type="match status" value="1"/>
</dbReference>
<dbReference type="AlphaFoldDB" id="A0A382LV98"/>
<dbReference type="InterPro" id="IPR036909">
    <property type="entry name" value="Cyt_c-like_dom_sf"/>
</dbReference>
<dbReference type="PROSITE" id="PS51007">
    <property type="entry name" value="CYTC"/>
    <property type="match status" value="1"/>
</dbReference>
<evidence type="ECO:0000256" key="2">
    <source>
        <dbReference type="ARBA" id="ARBA00022723"/>
    </source>
</evidence>
<organism evidence="5">
    <name type="scientific">marine metagenome</name>
    <dbReference type="NCBI Taxonomy" id="408172"/>
    <lineage>
        <taxon>unclassified sequences</taxon>
        <taxon>metagenomes</taxon>
        <taxon>ecological metagenomes</taxon>
    </lineage>
</organism>
<dbReference type="InterPro" id="IPR009056">
    <property type="entry name" value="Cyt_c-like_dom"/>
</dbReference>
<accession>A0A382LV98</accession>
<keyword evidence="2" id="KW-0479">Metal-binding</keyword>
<proteinExistence type="predicted"/>
<dbReference type="EMBL" id="UINC01088530">
    <property type="protein sequence ID" value="SVC38841.1"/>
    <property type="molecule type" value="Genomic_DNA"/>
</dbReference>
<sequence>QQQELLMPTGKRWPIELLLAAKPDSAKGKAVFQKAGCIACHIVQGEGLDFGPELSDIGNKLSSEQLFEAILKPNQNISLGYEGVNIALKDGTQLIGFVTSESKTVLSLRIPGGLRKDVPKANIKTRTAMKDSLMPTGLEAVISPQELVDLVGWLSPQLPELLAASIHGSPDVDIAVPNGTYTLQLLLYEGWRSRAADIVIEGKTVGEKYDMFKEQGGNFNHGSVLRHSFTLTDGNIDIQIKGPLHLGGLILSKGKGGVTVSTAIVKSKSDLDFKNVLKAINFGDTRNLSIGNVKFNAAAANTTVDGVTNKAREDVYAGEHNQKLPTMQKEAKKK</sequence>
<name>A0A382LV98_9ZZZZ</name>
<dbReference type="GO" id="GO:0020037">
    <property type="term" value="F:heme binding"/>
    <property type="evidence" value="ECO:0007669"/>
    <property type="project" value="InterPro"/>
</dbReference>
<dbReference type="GO" id="GO:0009055">
    <property type="term" value="F:electron transfer activity"/>
    <property type="evidence" value="ECO:0007669"/>
    <property type="project" value="InterPro"/>
</dbReference>
<dbReference type="Gene3D" id="1.10.760.10">
    <property type="entry name" value="Cytochrome c-like domain"/>
    <property type="match status" value="1"/>
</dbReference>
<dbReference type="InterPro" id="IPR013427">
    <property type="entry name" value="Haem-bd_dom_put"/>
</dbReference>
<evidence type="ECO:0000256" key="3">
    <source>
        <dbReference type="ARBA" id="ARBA00023004"/>
    </source>
</evidence>
<dbReference type="PANTHER" id="PTHR33546">
    <property type="entry name" value="LARGE, MULTIFUNCTIONAL SECRETED PROTEIN-RELATED"/>
    <property type="match status" value="1"/>
</dbReference>
<dbReference type="Pfam" id="PF00034">
    <property type="entry name" value="Cytochrom_C"/>
    <property type="match status" value="1"/>
</dbReference>
<protein>
    <recommendedName>
        <fullName evidence="4">Cytochrome c domain-containing protein</fullName>
    </recommendedName>
</protein>
<feature type="non-terminal residue" evidence="5">
    <location>
        <position position="1"/>
    </location>
</feature>
<keyword evidence="3" id="KW-0408">Iron</keyword>
<dbReference type="Gene3D" id="2.60.120.430">
    <property type="entry name" value="Galactose-binding lectin"/>
    <property type="match status" value="1"/>
</dbReference>
<evidence type="ECO:0000256" key="1">
    <source>
        <dbReference type="ARBA" id="ARBA00022617"/>
    </source>
</evidence>
<evidence type="ECO:0000259" key="4">
    <source>
        <dbReference type="PROSITE" id="PS51007"/>
    </source>
</evidence>
<dbReference type="GO" id="GO:0046872">
    <property type="term" value="F:metal ion binding"/>
    <property type="evidence" value="ECO:0007669"/>
    <property type="project" value="UniProtKB-KW"/>
</dbReference>
<reference evidence="5" key="1">
    <citation type="submission" date="2018-05" db="EMBL/GenBank/DDBJ databases">
        <authorList>
            <person name="Lanie J.A."/>
            <person name="Ng W.-L."/>
            <person name="Kazmierczak K.M."/>
            <person name="Andrzejewski T.M."/>
            <person name="Davidsen T.M."/>
            <person name="Wayne K.J."/>
            <person name="Tettelin H."/>
            <person name="Glass J.I."/>
            <person name="Rusch D."/>
            <person name="Podicherti R."/>
            <person name="Tsui H.-C.T."/>
            <person name="Winkler M.E."/>
        </authorList>
    </citation>
    <scope>NUCLEOTIDE SEQUENCE</scope>
</reference>
<evidence type="ECO:0000313" key="5">
    <source>
        <dbReference type="EMBL" id="SVC38841.1"/>
    </source>
</evidence>
<feature type="domain" description="Cytochrome c" evidence="4">
    <location>
        <begin position="23"/>
        <end position="158"/>
    </location>
</feature>
<gene>
    <name evidence="5" type="ORF">METZ01_LOCUS291695</name>
</gene>
<keyword evidence="1" id="KW-0349">Heme</keyword>
<dbReference type="PANTHER" id="PTHR33546:SF1">
    <property type="entry name" value="LARGE, MULTIFUNCTIONAL SECRETED PROTEIN"/>
    <property type="match status" value="1"/>
</dbReference>
<dbReference type="SUPFAM" id="SSF46626">
    <property type="entry name" value="Cytochrome c"/>
    <property type="match status" value="1"/>
</dbReference>